<reference evidence="2 3" key="1">
    <citation type="submission" date="2015-01" db="EMBL/GenBank/DDBJ databases">
        <title>Enhanced salinomycin production by adjusting the supply of polyketide extender units in Streptomyce albus DSM 41398.</title>
        <authorList>
            <person name="Lu C."/>
        </authorList>
    </citation>
    <scope>NUCLEOTIDE SEQUENCE [LARGE SCALE GENOMIC DNA]</scope>
    <source>
        <strain evidence="3">ATCC 21838 / DSM 41398 / FERM P-419 / JCM 4703 / NBRC 107858</strain>
    </source>
</reference>
<dbReference type="Pfam" id="PF19457">
    <property type="entry name" value="DUF5994"/>
    <property type="match status" value="1"/>
</dbReference>
<evidence type="ECO:0000313" key="3">
    <source>
        <dbReference type="Proteomes" id="UP000031523"/>
    </source>
</evidence>
<dbReference type="InterPro" id="IPR046036">
    <property type="entry name" value="DUF5994"/>
</dbReference>
<sequence length="176" mass="19087">MNITLRRTKTKPGKTRASRHELPPARLALVPEGMDGTDRGDQAGERGPTGERGPVGAWWPRSRDLTRELPALAAALAERCGAIGGARVNPAHWPLIPHKVHVEGYTVQVGWFTDRRDPHKIVLDSETQGTFELLVVPPETGEALAERLLSAAALPGGLDTANRLLTASETEQGIQW</sequence>
<accession>A0A0B5ENM4</accession>
<proteinExistence type="predicted"/>
<gene>
    <name evidence="2" type="ORF">SLNWT_3887</name>
</gene>
<feature type="region of interest" description="Disordered" evidence="1">
    <location>
        <begin position="1"/>
        <end position="58"/>
    </location>
</feature>
<dbReference type="AlphaFoldDB" id="A0A0B5ENM4"/>
<feature type="compositionally biased region" description="Basic residues" evidence="1">
    <location>
        <begin position="1"/>
        <end position="17"/>
    </location>
</feature>
<evidence type="ECO:0000256" key="1">
    <source>
        <dbReference type="SAM" id="MobiDB-lite"/>
    </source>
</evidence>
<organism evidence="2 3">
    <name type="scientific">Streptomyces albus (strain ATCC 21838 / DSM 41398 / FERM P-419 / JCM 4703 / NBRC 107858)</name>
    <dbReference type="NCBI Taxonomy" id="1081613"/>
    <lineage>
        <taxon>Bacteria</taxon>
        <taxon>Bacillati</taxon>
        <taxon>Actinomycetota</taxon>
        <taxon>Actinomycetes</taxon>
        <taxon>Kitasatosporales</taxon>
        <taxon>Streptomycetaceae</taxon>
        <taxon>Streptomyces</taxon>
    </lineage>
</organism>
<dbReference type="EMBL" id="CP010519">
    <property type="protein sequence ID" value="AJE84263.1"/>
    <property type="molecule type" value="Genomic_DNA"/>
</dbReference>
<keyword evidence="3" id="KW-1185">Reference proteome</keyword>
<dbReference type="Proteomes" id="UP000031523">
    <property type="component" value="Chromosome"/>
</dbReference>
<dbReference type="KEGG" id="sals:SLNWT_3887"/>
<evidence type="ECO:0000313" key="2">
    <source>
        <dbReference type="EMBL" id="AJE84263.1"/>
    </source>
</evidence>
<protein>
    <submittedName>
        <fullName evidence="2">Uncharacterized protein</fullName>
    </submittedName>
</protein>
<name>A0A0B5ENM4_STRA4</name>